<dbReference type="InterPro" id="IPR024628">
    <property type="entry name" value="Sulfotransferase_Stf0_dom"/>
</dbReference>
<organism evidence="2 3">
    <name type="scientific">Neokomagataea anthophila</name>
    <dbReference type="NCBI Taxonomy" id="2826925"/>
    <lineage>
        <taxon>Bacteria</taxon>
        <taxon>Pseudomonadati</taxon>
        <taxon>Pseudomonadota</taxon>
        <taxon>Alphaproteobacteria</taxon>
        <taxon>Acetobacterales</taxon>
        <taxon>Acetobacteraceae</taxon>
        <taxon>Neokomagataea</taxon>
    </lineage>
</organism>
<dbReference type="EMBL" id="JAGRQH010000009">
    <property type="protein sequence ID" value="MBR0560502.1"/>
    <property type="molecule type" value="Genomic_DNA"/>
</dbReference>
<evidence type="ECO:0000313" key="3">
    <source>
        <dbReference type="Proteomes" id="UP000677812"/>
    </source>
</evidence>
<reference evidence="2 3" key="1">
    <citation type="submission" date="2021-04" db="EMBL/GenBank/DDBJ databases">
        <title>The complete genome sequence of Neokomagataea sp. TBRC 2177.</title>
        <authorList>
            <person name="Charoenyingcharoen P."/>
            <person name="Yukphan P."/>
        </authorList>
    </citation>
    <scope>NUCLEOTIDE SEQUENCE [LARGE SCALE GENOMIC DNA]</scope>
    <source>
        <strain evidence="2 3">TBRC 2177</strain>
    </source>
</reference>
<proteinExistence type="predicted"/>
<gene>
    <name evidence="2" type="ORF">KB213_10615</name>
</gene>
<sequence length="267" mass="31601">MKDIKDNFSANNDFPYRSSPPKRVVMFAGTPRSGSTFICQKFWRTGLLGAPLEYANDGINHDLKQNIGDRTFSEYWQDIQKRRTSPNGIFSFKMFIPILSRAMQKYHGAIEAFRFDDVVFIYREDIVAQAVSYYRATQTRVWFKTDKEHQNISSNIEYDFYRIKKLLQIILQNNKLWERIFISLSVNPHVIKYEDAVRSDSYIMNIIEELNLEYSPDYVPNMFSFVMKQGDEINHIWKDRFLYDLNKSGGYHALLNNDTLPFFLRRG</sequence>
<accession>A0ABS5E9D2</accession>
<dbReference type="Pfam" id="PF09037">
    <property type="entry name" value="Sulphotransf"/>
    <property type="match status" value="1"/>
</dbReference>
<name>A0ABS5E9D2_9PROT</name>
<dbReference type="Gene3D" id="3.40.50.300">
    <property type="entry name" value="P-loop containing nucleotide triphosphate hydrolases"/>
    <property type="match status" value="1"/>
</dbReference>
<keyword evidence="3" id="KW-1185">Reference proteome</keyword>
<protein>
    <recommendedName>
        <fullName evidence="1">Sulphotransferase Stf0 domain-containing protein</fullName>
    </recommendedName>
</protein>
<dbReference type="SUPFAM" id="SSF52540">
    <property type="entry name" value="P-loop containing nucleoside triphosphate hydrolases"/>
    <property type="match status" value="1"/>
</dbReference>
<evidence type="ECO:0000259" key="1">
    <source>
        <dbReference type="Pfam" id="PF09037"/>
    </source>
</evidence>
<feature type="domain" description="Sulphotransferase Stf0" evidence="1">
    <location>
        <begin position="28"/>
        <end position="242"/>
    </location>
</feature>
<dbReference type="RefSeq" id="WP_211682960.1">
    <property type="nucleotide sequence ID" value="NZ_JAGRQH010000009.1"/>
</dbReference>
<evidence type="ECO:0000313" key="2">
    <source>
        <dbReference type="EMBL" id="MBR0560502.1"/>
    </source>
</evidence>
<dbReference type="Proteomes" id="UP000677812">
    <property type="component" value="Unassembled WGS sequence"/>
</dbReference>
<dbReference type="InterPro" id="IPR027417">
    <property type="entry name" value="P-loop_NTPase"/>
</dbReference>
<comment type="caution">
    <text evidence="2">The sequence shown here is derived from an EMBL/GenBank/DDBJ whole genome shotgun (WGS) entry which is preliminary data.</text>
</comment>